<accession>A0ACC0AHT2</accession>
<keyword evidence="2" id="KW-1185">Reference proteome</keyword>
<reference evidence="2" key="1">
    <citation type="journal article" date="2023" name="Nat. Plants">
        <title>Single-cell RNA sequencing provides a high-resolution roadmap for understanding the multicellular compartmentation of specialized metabolism.</title>
        <authorList>
            <person name="Sun S."/>
            <person name="Shen X."/>
            <person name="Li Y."/>
            <person name="Li Y."/>
            <person name="Wang S."/>
            <person name="Li R."/>
            <person name="Zhang H."/>
            <person name="Shen G."/>
            <person name="Guo B."/>
            <person name="Wei J."/>
            <person name="Xu J."/>
            <person name="St-Pierre B."/>
            <person name="Chen S."/>
            <person name="Sun C."/>
        </authorList>
    </citation>
    <scope>NUCLEOTIDE SEQUENCE [LARGE SCALE GENOMIC DNA]</scope>
</reference>
<gene>
    <name evidence="1" type="ORF">M9H77_29286</name>
</gene>
<dbReference type="EMBL" id="CM044706">
    <property type="protein sequence ID" value="KAI5660493.1"/>
    <property type="molecule type" value="Genomic_DNA"/>
</dbReference>
<proteinExistence type="predicted"/>
<organism evidence="1 2">
    <name type="scientific">Catharanthus roseus</name>
    <name type="common">Madagascar periwinkle</name>
    <name type="synonym">Vinca rosea</name>
    <dbReference type="NCBI Taxonomy" id="4058"/>
    <lineage>
        <taxon>Eukaryota</taxon>
        <taxon>Viridiplantae</taxon>
        <taxon>Streptophyta</taxon>
        <taxon>Embryophyta</taxon>
        <taxon>Tracheophyta</taxon>
        <taxon>Spermatophyta</taxon>
        <taxon>Magnoliopsida</taxon>
        <taxon>eudicotyledons</taxon>
        <taxon>Gunneridae</taxon>
        <taxon>Pentapetalae</taxon>
        <taxon>asterids</taxon>
        <taxon>lamiids</taxon>
        <taxon>Gentianales</taxon>
        <taxon>Apocynaceae</taxon>
        <taxon>Rauvolfioideae</taxon>
        <taxon>Vinceae</taxon>
        <taxon>Catharanthinae</taxon>
        <taxon>Catharanthus</taxon>
    </lineage>
</organism>
<dbReference type="Proteomes" id="UP001060085">
    <property type="component" value="Linkage Group LG06"/>
</dbReference>
<evidence type="ECO:0000313" key="1">
    <source>
        <dbReference type="EMBL" id="KAI5660493.1"/>
    </source>
</evidence>
<protein>
    <submittedName>
        <fullName evidence="1">Uncharacterized protein</fullName>
    </submittedName>
</protein>
<sequence length="156" mass="17334">MSTMSSILGSQGLVLATAMAVSAGTIILFDLVRDKYFSTTHLSENQDSSNSSQTQPLKSCLSSSGCKKKSKKNKKRVRFADDVKDPSGNGEEYRREHHRKLLSEEVQRRRRKNSCGTEVVLDSPAAATTAAVMPANRAALYNGILRNRLQRMEYSY</sequence>
<name>A0ACC0AHT2_CATRO</name>
<comment type="caution">
    <text evidence="1">The sequence shown here is derived from an EMBL/GenBank/DDBJ whole genome shotgun (WGS) entry which is preliminary data.</text>
</comment>
<evidence type="ECO:0000313" key="2">
    <source>
        <dbReference type="Proteomes" id="UP001060085"/>
    </source>
</evidence>